<dbReference type="Proteomes" id="UP001221413">
    <property type="component" value="Unassembled WGS sequence"/>
</dbReference>
<comment type="caution">
    <text evidence="1">The sequence shown here is derived from an EMBL/GenBank/DDBJ whole genome shotgun (WGS) entry which is preliminary data.</text>
</comment>
<evidence type="ECO:0000313" key="1">
    <source>
        <dbReference type="EMBL" id="KAJ6255935.1"/>
    </source>
</evidence>
<keyword evidence="2" id="KW-1185">Reference proteome</keyword>
<protein>
    <submittedName>
        <fullName evidence="1">Uncharacterized protein</fullName>
    </submittedName>
</protein>
<dbReference type="EMBL" id="JAQGDS010000016">
    <property type="protein sequence ID" value="KAJ6255935.1"/>
    <property type="molecule type" value="Genomic_DNA"/>
</dbReference>
<sequence>MDWARGGLKTGPDRPLIMTDGDSADGCLISKKTGARFGRKIRRSYYLGTFPRIQPTYPALRIRAPEGSPPGMQLSDCRLGALRATALSAKPISNMARQPYANGMLQRLRAR</sequence>
<reference evidence="1" key="1">
    <citation type="submission" date="2023-01" db="EMBL/GenBank/DDBJ databases">
        <title>The chitinases involved in constricting ring structure development in the nematode-trapping fungus Drechslerella dactyloides.</title>
        <authorList>
            <person name="Wang R."/>
            <person name="Zhang L."/>
            <person name="Tang P."/>
            <person name="Li S."/>
            <person name="Liang L."/>
        </authorList>
    </citation>
    <scope>NUCLEOTIDE SEQUENCE</scope>
    <source>
        <strain evidence="1">YMF1.00031</strain>
    </source>
</reference>
<dbReference type="AlphaFoldDB" id="A0AAD6IPG2"/>
<name>A0AAD6IPG2_DREDA</name>
<gene>
    <name evidence="1" type="ORF">Dda_9226</name>
</gene>
<accession>A0AAD6IPG2</accession>
<evidence type="ECO:0000313" key="2">
    <source>
        <dbReference type="Proteomes" id="UP001221413"/>
    </source>
</evidence>
<organism evidence="1 2">
    <name type="scientific">Drechslerella dactyloides</name>
    <name type="common">Nematode-trapping fungus</name>
    <name type="synonym">Arthrobotrys dactyloides</name>
    <dbReference type="NCBI Taxonomy" id="74499"/>
    <lineage>
        <taxon>Eukaryota</taxon>
        <taxon>Fungi</taxon>
        <taxon>Dikarya</taxon>
        <taxon>Ascomycota</taxon>
        <taxon>Pezizomycotina</taxon>
        <taxon>Orbiliomycetes</taxon>
        <taxon>Orbiliales</taxon>
        <taxon>Orbiliaceae</taxon>
        <taxon>Drechslerella</taxon>
    </lineage>
</organism>
<proteinExistence type="predicted"/>